<dbReference type="SUPFAM" id="SSF116726">
    <property type="entry name" value="TrkA C-terminal domain-like"/>
    <property type="match status" value="1"/>
</dbReference>
<dbReference type="PANTHER" id="PTHR43833">
    <property type="entry name" value="POTASSIUM CHANNEL PROTEIN 2-RELATED-RELATED"/>
    <property type="match status" value="1"/>
</dbReference>
<keyword evidence="3" id="KW-0813">Transport</keyword>
<dbReference type="PROSITE" id="PS51202">
    <property type="entry name" value="RCK_C"/>
    <property type="match status" value="1"/>
</dbReference>
<evidence type="ECO:0000313" key="3">
    <source>
        <dbReference type="EMBL" id="MFC4857777.1"/>
    </source>
</evidence>
<evidence type="ECO:0000259" key="1">
    <source>
        <dbReference type="PROSITE" id="PS51201"/>
    </source>
</evidence>
<dbReference type="GO" id="GO:0034220">
    <property type="term" value="P:monoatomic ion transmembrane transport"/>
    <property type="evidence" value="ECO:0007669"/>
    <property type="project" value="UniProtKB-KW"/>
</dbReference>
<protein>
    <submittedName>
        <fullName evidence="3">Potassium channel family protein</fullName>
    </submittedName>
</protein>
<organism evidence="3 4">
    <name type="scientific">Actinophytocola glycyrrhizae</name>
    <dbReference type="NCBI Taxonomy" id="2044873"/>
    <lineage>
        <taxon>Bacteria</taxon>
        <taxon>Bacillati</taxon>
        <taxon>Actinomycetota</taxon>
        <taxon>Actinomycetes</taxon>
        <taxon>Pseudonocardiales</taxon>
        <taxon>Pseudonocardiaceae</taxon>
    </lineage>
</organism>
<dbReference type="PANTHER" id="PTHR43833:SF7">
    <property type="entry name" value="KTR SYSTEM POTASSIUM UPTAKE PROTEIN C"/>
    <property type="match status" value="1"/>
</dbReference>
<proteinExistence type="predicted"/>
<dbReference type="Gene3D" id="3.30.70.1450">
    <property type="entry name" value="Regulator of K+ conductance, C-terminal domain"/>
    <property type="match status" value="1"/>
</dbReference>
<dbReference type="Pfam" id="PF02254">
    <property type="entry name" value="TrkA_N"/>
    <property type="match status" value="1"/>
</dbReference>
<dbReference type="InterPro" id="IPR050721">
    <property type="entry name" value="Trk_Ktr_HKT_K-transport"/>
</dbReference>
<name>A0ABV9SBE1_9PSEU</name>
<dbReference type="Pfam" id="PF02080">
    <property type="entry name" value="TrkA_C"/>
    <property type="match status" value="1"/>
</dbReference>
<dbReference type="SUPFAM" id="SSF51735">
    <property type="entry name" value="NAD(P)-binding Rossmann-fold domains"/>
    <property type="match status" value="1"/>
</dbReference>
<reference evidence="4" key="1">
    <citation type="journal article" date="2019" name="Int. J. Syst. Evol. Microbiol.">
        <title>The Global Catalogue of Microorganisms (GCM) 10K type strain sequencing project: providing services to taxonomists for standard genome sequencing and annotation.</title>
        <authorList>
            <consortium name="The Broad Institute Genomics Platform"/>
            <consortium name="The Broad Institute Genome Sequencing Center for Infectious Disease"/>
            <person name="Wu L."/>
            <person name="Ma J."/>
        </authorList>
    </citation>
    <scope>NUCLEOTIDE SEQUENCE [LARGE SCALE GENOMIC DNA]</scope>
    <source>
        <strain evidence="4">ZS-22-S1</strain>
    </source>
</reference>
<gene>
    <name evidence="3" type="ORF">ACFPCV_30120</name>
</gene>
<feature type="domain" description="RCK C-terminal" evidence="2">
    <location>
        <begin position="138"/>
        <end position="224"/>
    </location>
</feature>
<keyword evidence="3" id="KW-0406">Ion transport</keyword>
<evidence type="ECO:0000259" key="2">
    <source>
        <dbReference type="PROSITE" id="PS51202"/>
    </source>
</evidence>
<dbReference type="EMBL" id="JBHSIS010000020">
    <property type="protein sequence ID" value="MFC4857777.1"/>
    <property type="molecule type" value="Genomic_DNA"/>
</dbReference>
<feature type="domain" description="RCK N-terminal" evidence="1">
    <location>
        <begin position="6"/>
        <end position="123"/>
    </location>
</feature>
<dbReference type="Proteomes" id="UP001595859">
    <property type="component" value="Unassembled WGS sequence"/>
</dbReference>
<dbReference type="RefSeq" id="WP_378059793.1">
    <property type="nucleotide sequence ID" value="NZ_JBHSIS010000020.1"/>
</dbReference>
<dbReference type="PROSITE" id="PS51201">
    <property type="entry name" value="RCK_N"/>
    <property type="match status" value="1"/>
</dbReference>
<dbReference type="InterPro" id="IPR036291">
    <property type="entry name" value="NAD(P)-bd_dom_sf"/>
</dbReference>
<evidence type="ECO:0000313" key="4">
    <source>
        <dbReference type="Proteomes" id="UP001595859"/>
    </source>
</evidence>
<keyword evidence="4" id="KW-1185">Reference proteome</keyword>
<accession>A0ABV9SBE1</accession>
<dbReference type="InterPro" id="IPR003148">
    <property type="entry name" value="RCK_N"/>
</dbReference>
<dbReference type="InterPro" id="IPR036721">
    <property type="entry name" value="RCK_C_sf"/>
</dbReference>
<comment type="caution">
    <text evidence="3">The sequence shown here is derived from an EMBL/GenBank/DDBJ whole genome shotgun (WGS) entry which is preliminary data.</text>
</comment>
<dbReference type="InterPro" id="IPR006037">
    <property type="entry name" value="RCK_C"/>
</dbReference>
<dbReference type="Gene3D" id="3.40.50.720">
    <property type="entry name" value="NAD(P)-binding Rossmann-like Domain"/>
    <property type="match status" value="1"/>
</dbReference>
<sequence>MADFKDETVVVIGLGRFGGALAMELSSLGTNVLAIDNDRKIVQSFAGELPHVVTADTTDVDALRQLGVPDVHRVVVAIGTDIEASIMTTSLLVDLNVPDIWAKAISRQHGTILQRVGAHHVVLPEHDMGERVAHLLTGRMLDYVEVDADYAMAKTKPPHDMVGIPLHESRLRARYGVTIVSVKKETDGPDAAFGYATPDTVLMYGDLILVVGAIRDVERFANAN</sequence>
<keyword evidence="3" id="KW-0407">Ion channel</keyword>